<dbReference type="EMBL" id="UOEP01000171">
    <property type="protein sequence ID" value="VAW22410.1"/>
    <property type="molecule type" value="Genomic_DNA"/>
</dbReference>
<evidence type="ECO:0000256" key="4">
    <source>
        <dbReference type="ARBA" id="ARBA00022741"/>
    </source>
</evidence>
<dbReference type="InterPro" id="IPR051451">
    <property type="entry name" value="PhoH2-like"/>
</dbReference>
<dbReference type="PANTHER" id="PTHR30473">
    <property type="entry name" value="PROTEIN PHOH"/>
    <property type="match status" value="1"/>
</dbReference>
<dbReference type="GO" id="GO:0005829">
    <property type="term" value="C:cytosol"/>
    <property type="evidence" value="ECO:0007669"/>
    <property type="project" value="TreeGrafter"/>
</dbReference>
<keyword evidence="4" id="KW-0547">Nucleotide-binding</keyword>
<dbReference type="PANTHER" id="PTHR30473:SF1">
    <property type="entry name" value="PHOH-LIKE PROTEIN"/>
    <property type="match status" value="1"/>
</dbReference>
<evidence type="ECO:0000256" key="5">
    <source>
        <dbReference type="ARBA" id="ARBA00022840"/>
    </source>
</evidence>
<name>A0A3B0U094_9ZZZZ</name>
<dbReference type="SUPFAM" id="SSF52540">
    <property type="entry name" value="P-loop containing nucleoside triphosphate hydrolases"/>
    <property type="match status" value="1"/>
</dbReference>
<keyword evidence="5" id="KW-0067">ATP-binding</keyword>
<gene>
    <name evidence="8" type="ORF">MNBD_BACTEROID01-1684</name>
</gene>
<dbReference type="InterPro" id="IPR027417">
    <property type="entry name" value="P-loop_NTPase"/>
</dbReference>
<sequence>MEKQIFLEGIDPLEFYGVNNSKIDLIKSFFPKISIAARGNSLFIKGAEKENLNFERKFNLILDYYLQFNILTMETIRQILMDDSVVVNGNPAEEKGILVFGNNGKPIRARTPNQRVLIEEAQKNDMIFAIGPAGTGKTYTAIALAVKALKNREIKRIILSRPAVEAGERLGFLPGDLKEKIDPYLQPLYDALMDMIPAKKLEEYMKDGTIQIAPLAFMRGRTLSNAFVILDEAQNTTINQLKMFLTRMGLNTKFIVTGDVTQIDLPSRDNSGLLHAMKILGNVKSISIVKFNKKDIVRHRLVRDIVEAYDLYYNEEEERQAEAKTTEKDKGDAGSE</sequence>
<comment type="subcellular location">
    <subcellularLocation>
        <location evidence="1">Cytoplasm</location>
    </subcellularLocation>
</comment>
<proteinExistence type="inferred from homology"/>
<evidence type="ECO:0000256" key="1">
    <source>
        <dbReference type="ARBA" id="ARBA00004496"/>
    </source>
</evidence>
<evidence type="ECO:0000256" key="2">
    <source>
        <dbReference type="ARBA" id="ARBA00010393"/>
    </source>
</evidence>
<protein>
    <recommendedName>
        <fullName evidence="6">PhoH-like protein</fullName>
    </recommendedName>
</protein>
<dbReference type="AlphaFoldDB" id="A0A3B0U094"/>
<dbReference type="Gene3D" id="3.40.50.300">
    <property type="entry name" value="P-loop containing nucleotide triphosphate hydrolases"/>
    <property type="match status" value="1"/>
</dbReference>
<evidence type="ECO:0000256" key="3">
    <source>
        <dbReference type="ARBA" id="ARBA00022490"/>
    </source>
</evidence>
<evidence type="ECO:0000256" key="6">
    <source>
        <dbReference type="ARBA" id="ARBA00039970"/>
    </source>
</evidence>
<accession>A0A3B0U094</accession>
<dbReference type="FunFam" id="3.40.50.300:FF:000013">
    <property type="entry name" value="PhoH family ATPase"/>
    <property type="match status" value="1"/>
</dbReference>
<organism evidence="8">
    <name type="scientific">hydrothermal vent metagenome</name>
    <dbReference type="NCBI Taxonomy" id="652676"/>
    <lineage>
        <taxon>unclassified sequences</taxon>
        <taxon>metagenomes</taxon>
        <taxon>ecological metagenomes</taxon>
    </lineage>
</organism>
<dbReference type="InterPro" id="IPR003714">
    <property type="entry name" value="PhoH"/>
</dbReference>
<evidence type="ECO:0000259" key="7">
    <source>
        <dbReference type="Pfam" id="PF02562"/>
    </source>
</evidence>
<evidence type="ECO:0000313" key="8">
    <source>
        <dbReference type="EMBL" id="VAW22410.1"/>
    </source>
</evidence>
<dbReference type="GO" id="GO:0005524">
    <property type="term" value="F:ATP binding"/>
    <property type="evidence" value="ECO:0007669"/>
    <property type="project" value="UniProtKB-KW"/>
</dbReference>
<keyword evidence="3" id="KW-0963">Cytoplasm</keyword>
<reference evidence="8" key="1">
    <citation type="submission" date="2018-06" db="EMBL/GenBank/DDBJ databases">
        <authorList>
            <person name="Zhirakovskaya E."/>
        </authorList>
    </citation>
    <scope>NUCLEOTIDE SEQUENCE</scope>
</reference>
<dbReference type="Pfam" id="PF02562">
    <property type="entry name" value="PhoH"/>
    <property type="match status" value="1"/>
</dbReference>
<comment type="similarity">
    <text evidence="2">Belongs to the PhoH family.</text>
</comment>
<feature type="domain" description="PhoH-like protein" evidence="7">
    <location>
        <begin position="107"/>
        <end position="310"/>
    </location>
</feature>